<keyword evidence="2" id="KW-0472">Membrane</keyword>
<proteinExistence type="predicted"/>
<accession>A0A4D7CP77</accession>
<name>A0A4D7CP77_9ENTE</name>
<keyword evidence="2" id="KW-1133">Transmembrane helix</keyword>
<protein>
    <submittedName>
        <fullName evidence="4">Uncharacterized protein</fullName>
    </submittedName>
</protein>
<dbReference type="Proteomes" id="UP000298615">
    <property type="component" value="Chromosome"/>
</dbReference>
<feature type="region of interest" description="Disordered" evidence="1">
    <location>
        <begin position="31"/>
        <end position="55"/>
    </location>
</feature>
<keyword evidence="2" id="KW-0812">Transmembrane</keyword>
<dbReference type="AlphaFoldDB" id="A0A4D7CP77"/>
<organism evidence="4 5">
    <name type="scientific">Vagococcus zengguangii</name>
    <dbReference type="NCBI Taxonomy" id="2571750"/>
    <lineage>
        <taxon>Bacteria</taxon>
        <taxon>Bacillati</taxon>
        <taxon>Bacillota</taxon>
        <taxon>Bacilli</taxon>
        <taxon>Lactobacillales</taxon>
        <taxon>Enterococcaceae</taxon>
        <taxon>Vagococcus</taxon>
    </lineage>
</organism>
<keyword evidence="3" id="KW-0732">Signal</keyword>
<feature type="transmembrane region" description="Helical" evidence="2">
    <location>
        <begin position="66"/>
        <end position="83"/>
    </location>
</feature>
<reference evidence="4 5" key="1">
    <citation type="submission" date="2019-04" db="EMBL/GenBank/DDBJ databases">
        <title>Vagococcus sp. nov., isolated from faeces of yaks (Bos grunniens).</title>
        <authorList>
            <person name="Ge Y."/>
        </authorList>
    </citation>
    <scope>NUCLEOTIDE SEQUENCE [LARGE SCALE GENOMIC DNA]</scope>
    <source>
        <strain evidence="4 5">MN-17</strain>
    </source>
</reference>
<feature type="chain" id="PRO_5044288339" evidence="3">
    <location>
        <begin position="27"/>
        <end position="229"/>
    </location>
</feature>
<feature type="compositionally biased region" description="Low complexity" evidence="1">
    <location>
        <begin position="34"/>
        <end position="48"/>
    </location>
</feature>
<dbReference type="InterPro" id="IPR032710">
    <property type="entry name" value="NTF2-like_dom_sf"/>
</dbReference>
<evidence type="ECO:0000313" key="5">
    <source>
        <dbReference type="Proteomes" id="UP000298615"/>
    </source>
</evidence>
<dbReference type="RefSeq" id="WP_136952711.1">
    <property type="nucleotide sequence ID" value="NZ_CP039712.1"/>
</dbReference>
<feature type="signal peptide" evidence="3">
    <location>
        <begin position="1"/>
        <end position="26"/>
    </location>
</feature>
<sequence length="229" mass="26236">MKKIILLSYLALSLNCLLAFPTHSMATAGGGHVSHGSSNHSSAGHTSSRNSYGRINNSPHARTSLSFNKLIIFSGSICLFIIAKRNNKETIDPQESIPYWAIPLEEPLKTEISSLYLIIQKNWSNQTLSNCQHYYSEELYLQHLQLIQNMQKRQQKNIIKKITIESIYNYTTLDDTQFKVTICATMIDYIITINNKQISSGDKKRRGVINEDWYFKRKPNGHLIITEIR</sequence>
<keyword evidence="5" id="KW-1185">Reference proteome</keyword>
<evidence type="ECO:0000256" key="1">
    <source>
        <dbReference type="SAM" id="MobiDB-lite"/>
    </source>
</evidence>
<dbReference type="EMBL" id="CP039712">
    <property type="protein sequence ID" value="QCI85868.1"/>
    <property type="molecule type" value="Genomic_DNA"/>
</dbReference>
<evidence type="ECO:0000256" key="3">
    <source>
        <dbReference type="SAM" id="SignalP"/>
    </source>
</evidence>
<evidence type="ECO:0000313" key="4">
    <source>
        <dbReference type="EMBL" id="QCI85868.1"/>
    </source>
</evidence>
<evidence type="ECO:0000256" key="2">
    <source>
        <dbReference type="SAM" id="Phobius"/>
    </source>
</evidence>
<gene>
    <name evidence="4" type="ORF">FA707_02300</name>
</gene>
<dbReference type="KEGG" id="vao:FA707_02300"/>
<dbReference type="SUPFAM" id="SSF54427">
    <property type="entry name" value="NTF2-like"/>
    <property type="match status" value="1"/>
</dbReference>